<accession>A0AAE1N6G4</accession>
<keyword evidence="1" id="KW-0812">Transmembrane</keyword>
<organism evidence="3 4">
    <name type="scientific">Acacia crassicarpa</name>
    <name type="common">northern wattle</name>
    <dbReference type="NCBI Taxonomy" id="499986"/>
    <lineage>
        <taxon>Eukaryota</taxon>
        <taxon>Viridiplantae</taxon>
        <taxon>Streptophyta</taxon>
        <taxon>Embryophyta</taxon>
        <taxon>Tracheophyta</taxon>
        <taxon>Spermatophyta</taxon>
        <taxon>Magnoliopsida</taxon>
        <taxon>eudicotyledons</taxon>
        <taxon>Gunneridae</taxon>
        <taxon>Pentapetalae</taxon>
        <taxon>rosids</taxon>
        <taxon>fabids</taxon>
        <taxon>Fabales</taxon>
        <taxon>Fabaceae</taxon>
        <taxon>Caesalpinioideae</taxon>
        <taxon>mimosoid clade</taxon>
        <taxon>Acacieae</taxon>
        <taxon>Acacia</taxon>
    </lineage>
</organism>
<evidence type="ECO:0008006" key="5">
    <source>
        <dbReference type="Google" id="ProtNLM"/>
    </source>
</evidence>
<comment type="caution">
    <text evidence="3">The sequence shown here is derived from an EMBL/GenBank/DDBJ whole genome shotgun (WGS) entry which is preliminary data.</text>
</comment>
<dbReference type="SUPFAM" id="SSF101898">
    <property type="entry name" value="NHL repeat"/>
    <property type="match status" value="1"/>
</dbReference>
<dbReference type="AlphaFoldDB" id="A0AAE1N6G4"/>
<feature type="signal peptide" evidence="2">
    <location>
        <begin position="1"/>
        <end position="30"/>
    </location>
</feature>
<sequence>MSRVSPKLALLSVFVFFITFLISKPSSVLAKQPHTINFRSLNLYPEGLAWDRSGQHFLVGSLNQRVISSVSDAGVVETFISDPSLPENVTFSGLAVDSLKKRLLVVVHARDPLPPFNALAAYDLRSRERLFLSNLNLAADDGDGSIRPIANDVAVDFKGNAYVTNSAGNYIWKVNENGEVSIFSRAPQYTAHPVDPNTPYSSIGLNGITYISKGYLLVVQSSTGKMFKVSEDDGRARMVLLNEDMIGADDIAIRSDGVVFVVSPVNKLWLLKSQDSWAQGVVYDKVDLDLERFPTSVAVGERDRVYVLYGHVNEGTVESSVRESFSIQEMRSKKEDEDDNIWMFILIGLGLAYFLFWRFQMRHLVAKMDKKIN</sequence>
<keyword evidence="2" id="KW-0732">Signal</keyword>
<evidence type="ECO:0000313" key="3">
    <source>
        <dbReference type="EMBL" id="KAK4284258.1"/>
    </source>
</evidence>
<evidence type="ECO:0000256" key="2">
    <source>
        <dbReference type="SAM" id="SignalP"/>
    </source>
</evidence>
<keyword evidence="1" id="KW-0472">Membrane</keyword>
<feature type="transmembrane region" description="Helical" evidence="1">
    <location>
        <begin position="341"/>
        <end position="359"/>
    </location>
</feature>
<reference evidence="3" key="1">
    <citation type="submission" date="2023-10" db="EMBL/GenBank/DDBJ databases">
        <title>Chromosome-level genome of the transformable northern wattle, Acacia crassicarpa.</title>
        <authorList>
            <person name="Massaro I."/>
            <person name="Sinha N.R."/>
            <person name="Poethig S."/>
            <person name="Leichty A.R."/>
        </authorList>
    </citation>
    <scope>NUCLEOTIDE SEQUENCE</scope>
    <source>
        <strain evidence="3">Acra3RX</strain>
        <tissue evidence="3">Leaf</tissue>
    </source>
</reference>
<dbReference type="EMBL" id="JAWXYG010000001">
    <property type="protein sequence ID" value="KAK4284258.1"/>
    <property type="molecule type" value="Genomic_DNA"/>
</dbReference>
<dbReference type="FunFam" id="2.120.10.30:FF:000089">
    <property type="entry name" value="Calcium-dependent phosphotriesterase superfamily protein"/>
    <property type="match status" value="1"/>
</dbReference>
<name>A0AAE1N6G4_9FABA</name>
<dbReference type="InterPro" id="IPR011042">
    <property type="entry name" value="6-blade_b-propeller_TolB-like"/>
</dbReference>
<dbReference type="Gene3D" id="2.120.10.30">
    <property type="entry name" value="TolB, C-terminal domain"/>
    <property type="match status" value="1"/>
</dbReference>
<dbReference type="PANTHER" id="PTHR31460">
    <property type="match status" value="1"/>
</dbReference>
<protein>
    <recommendedName>
        <fullName evidence="5">SMP-30/Gluconolactonase/LRE-like region domain-containing protein</fullName>
    </recommendedName>
</protein>
<evidence type="ECO:0000256" key="1">
    <source>
        <dbReference type="SAM" id="Phobius"/>
    </source>
</evidence>
<dbReference type="GO" id="GO:0005783">
    <property type="term" value="C:endoplasmic reticulum"/>
    <property type="evidence" value="ECO:0007669"/>
    <property type="project" value="TreeGrafter"/>
</dbReference>
<dbReference type="InterPro" id="IPR053224">
    <property type="entry name" value="Sensory_adhesion_molecule"/>
</dbReference>
<dbReference type="PANTHER" id="PTHR31460:SF6">
    <property type="entry name" value="NHL DOMAIN PROTEIN"/>
    <property type="match status" value="1"/>
</dbReference>
<feature type="chain" id="PRO_5042032558" description="SMP-30/Gluconolactonase/LRE-like region domain-containing protein" evidence="2">
    <location>
        <begin position="31"/>
        <end position="373"/>
    </location>
</feature>
<proteinExistence type="predicted"/>
<keyword evidence="4" id="KW-1185">Reference proteome</keyword>
<gene>
    <name evidence="3" type="ORF">QN277_001113</name>
</gene>
<keyword evidence="1" id="KW-1133">Transmembrane helix</keyword>
<dbReference type="Proteomes" id="UP001293593">
    <property type="component" value="Unassembled WGS sequence"/>
</dbReference>
<evidence type="ECO:0000313" key="4">
    <source>
        <dbReference type="Proteomes" id="UP001293593"/>
    </source>
</evidence>